<accession>A0A7J7KN07</accession>
<feature type="transmembrane region" description="Helical" evidence="12">
    <location>
        <begin position="329"/>
        <end position="350"/>
    </location>
</feature>
<dbReference type="EMBL" id="VXIV02000243">
    <property type="protein sequence ID" value="KAF6039544.1"/>
    <property type="molecule type" value="Genomic_DNA"/>
</dbReference>
<keyword evidence="6" id="KW-0851">Voltage-gated channel</keyword>
<dbReference type="InterPro" id="IPR027359">
    <property type="entry name" value="Volt_channel_dom_sf"/>
</dbReference>
<organism evidence="14 15">
    <name type="scientific">Bugula neritina</name>
    <name type="common">Brown bryozoan</name>
    <name type="synonym">Sertularia neritina</name>
    <dbReference type="NCBI Taxonomy" id="10212"/>
    <lineage>
        <taxon>Eukaryota</taxon>
        <taxon>Metazoa</taxon>
        <taxon>Spiralia</taxon>
        <taxon>Lophotrochozoa</taxon>
        <taxon>Bryozoa</taxon>
        <taxon>Gymnolaemata</taxon>
        <taxon>Cheilostomatida</taxon>
        <taxon>Flustrina</taxon>
        <taxon>Buguloidea</taxon>
        <taxon>Bugulidae</taxon>
        <taxon>Bugula</taxon>
    </lineage>
</organism>
<proteinExistence type="predicted"/>
<dbReference type="PRINTS" id="PR01491">
    <property type="entry name" value="KVCHANNEL"/>
</dbReference>
<evidence type="ECO:0000256" key="11">
    <source>
        <dbReference type="ARBA" id="ARBA00023303"/>
    </source>
</evidence>
<dbReference type="SUPFAM" id="SSF81324">
    <property type="entry name" value="Voltage-gated potassium channels"/>
    <property type="match status" value="1"/>
</dbReference>
<evidence type="ECO:0000256" key="7">
    <source>
        <dbReference type="ARBA" id="ARBA00022958"/>
    </source>
</evidence>
<dbReference type="GO" id="GO:0001508">
    <property type="term" value="P:action potential"/>
    <property type="evidence" value="ECO:0007669"/>
    <property type="project" value="TreeGrafter"/>
</dbReference>
<dbReference type="OrthoDB" id="6158616at2759"/>
<dbReference type="InterPro" id="IPR028325">
    <property type="entry name" value="VG_K_chnl"/>
</dbReference>
<feature type="transmembrane region" description="Helical" evidence="12">
    <location>
        <begin position="397"/>
        <end position="415"/>
    </location>
</feature>
<keyword evidence="7" id="KW-0630">Potassium</keyword>
<dbReference type="InterPro" id="IPR011333">
    <property type="entry name" value="SKP1/BTB/POZ_sf"/>
</dbReference>
<dbReference type="Gene3D" id="1.20.120.350">
    <property type="entry name" value="Voltage-gated potassium channels. Chain C"/>
    <property type="match status" value="1"/>
</dbReference>
<feature type="transmembrane region" description="Helical" evidence="12">
    <location>
        <begin position="168"/>
        <end position="189"/>
    </location>
</feature>
<evidence type="ECO:0000256" key="1">
    <source>
        <dbReference type="ARBA" id="ARBA00004141"/>
    </source>
</evidence>
<dbReference type="Proteomes" id="UP000593567">
    <property type="component" value="Unassembled WGS sequence"/>
</dbReference>
<dbReference type="AlphaFoldDB" id="A0A7J7KN07"/>
<dbReference type="Gene3D" id="1.10.287.70">
    <property type="match status" value="1"/>
</dbReference>
<comment type="caution">
    <text evidence="14">The sequence shown here is derived from an EMBL/GenBank/DDBJ whole genome shotgun (WGS) entry which is preliminary data.</text>
</comment>
<dbReference type="InterPro" id="IPR003974">
    <property type="entry name" value="K_chnl_volt-dep_Kv3"/>
</dbReference>
<gene>
    <name evidence="14" type="ORF">EB796_002169</name>
</gene>
<evidence type="ECO:0000256" key="3">
    <source>
        <dbReference type="ARBA" id="ARBA00022538"/>
    </source>
</evidence>
<keyword evidence="4 12" id="KW-0812">Transmembrane</keyword>
<feature type="transmembrane region" description="Helical" evidence="12">
    <location>
        <begin position="239"/>
        <end position="261"/>
    </location>
</feature>
<dbReference type="PANTHER" id="PTHR11537">
    <property type="entry name" value="VOLTAGE-GATED POTASSIUM CHANNEL"/>
    <property type="match status" value="1"/>
</dbReference>
<evidence type="ECO:0000256" key="12">
    <source>
        <dbReference type="SAM" id="Phobius"/>
    </source>
</evidence>
<feature type="transmembrane region" description="Helical" evidence="12">
    <location>
        <begin position="300"/>
        <end position="322"/>
    </location>
</feature>
<dbReference type="PANTHER" id="PTHR11537:SF254">
    <property type="entry name" value="POTASSIUM VOLTAGE-GATED CHANNEL PROTEIN SHAB"/>
    <property type="match status" value="1"/>
</dbReference>
<feature type="transmembrane region" description="Helical" evidence="12">
    <location>
        <begin position="356"/>
        <end position="376"/>
    </location>
</feature>
<evidence type="ECO:0000256" key="8">
    <source>
        <dbReference type="ARBA" id="ARBA00022989"/>
    </source>
</evidence>
<dbReference type="PRINTS" id="PR01498">
    <property type="entry name" value="SHAWCHANNEL"/>
</dbReference>
<keyword evidence="15" id="KW-1185">Reference proteome</keyword>
<keyword evidence="8 12" id="KW-1133">Transmembrane helix</keyword>
<feature type="transmembrane region" description="Helical" evidence="12">
    <location>
        <begin position="421"/>
        <end position="450"/>
    </location>
</feature>
<evidence type="ECO:0000256" key="10">
    <source>
        <dbReference type="ARBA" id="ARBA00023136"/>
    </source>
</evidence>
<name>A0A7J7KN07_BUGNE</name>
<keyword evidence="10 12" id="KW-0472">Membrane</keyword>
<reference evidence="14" key="1">
    <citation type="submission" date="2020-06" db="EMBL/GenBank/DDBJ databases">
        <title>Draft genome of Bugula neritina, a colonial animal packing powerful symbionts and potential medicines.</title>
        <authorList>
            <person name="Rayko M."/>
        </authorList>
    </citation>
    <scope>NUCLEOTIDE SEQUENCE [LARGE SCALE GENOMIC DNA]</scope>
    <source>
        <strain evidence="14">Kwan_BN1</strain>
    </source>
</reference>
<dbReference type="SUPFAM" id="SSF54695">
    <property type="entry name" value="POZ domain"/>
    <property type="match status" value="1"/>
</dbReference>
<evidence type="ECO:0000313" key="15">
    <source>
        <dbReference type="Proteomes" id="UP000593567"/>
    </source>
</evidence>
<dbReference type="GO" id="GO:0008076">
    <property type="term" value="C:voltage-gated potassium channel complex"/>
    <property type="evidence" value="ECO:0007669"/>
    <property type="project" value="InterPro"/>
</dbReference>
<feature type="domain" description="BTB" evidence="13">
    <location>
        <begin position="27"/>
        <end position="90"/>
    </location>
</feature>
<dbReference type="InterPro" id="IPR003131">
    <property type="entry name" value="T1-type_BTB"/>
</dbReference>
<protein>
    <recommendedName>
        <fullName evidence="13">BTB domain-containing protein</fullName>
    </recommendedName>
</protein>
<keyword evidence="9" id="KW-0406">Ion transport</keyword>
<evidence type="ECO:0000256" key="2">
    <source>
        <dbReference type="ARBA" id="ARBA00022448"/>
    </source>
</evidence>
<dbReference type="GO" id="GO:0005249">
    <property type="term" value="F:voltage-gated potassium channel activity"/>
    <property type="evidence" value="ECO:0007669"/>
    <property type="project" value="InterPro"/>
</dbReference>
<dbReference type="GO" id="GO:0051260">
    <property type="term" value="P:protein homooligomerization"/>
    <property type="evidence" value="ECO:0007669"/>
    <property type="project" value="InterPro"/>
</dbReference>
<keyword evidence="2" id="KW-0813">Transport</keyword>
<dbReference type="InterPro" id="IPR003968">
    <property type="entry name" value="K_chnl_volt-dep_Kv"/>
</dbReference>
<sequence>MNESLEMLPEVEEIRREEPIRISGSAQRIVINVSGRRFVTTRETLSKYPHTTLGKLLTDTEGTEYFFDADEEVFREVLRYHRTGELHVPQNMCYQTFTKQLKFWGVQKSAIEDCCQQIAIDKTDEEMEKEFLWFERRIELERELRWRDRVWYFMTDPMGPYTRWRKASMVWTGIYCLMVVIQSVNIAVATSPRVSEFYLNNTDGEYYDAIKELISKDSCKAIHNQNRMLRNGHNIKGFVLMYITDHACFVYFTIEMVIRFICCPKKRAFLCSINFLDMMITIAQATEFVISFLIKEKVAIQHLGAEGCTAVNYAQIAIFLFIQLRSIRLFKIVTICSQLQVLVLAIYTSWREICLLAVTIVISCLICAPLVFYSELLGTLNFTENATGPNIASIPRAYWWVVVTMTTVGYGDYYPKNTLGYAVAAVIMLFGLMLTALPIAIVGANFTVYYEYNQKRILRKKVNHSMKREVPIEKDCWTKEMQMSELNGKNRESETSC</sequence>
<evidence type="ECO:0000256" key="9">
    <source>
        <dbReference type="ARBA" id="ARBA00023065"/>
    </source>
</evidence>
<evidence type="ECO:0000256" key="6">
    <source>
        <dbReference type="ARBA" id="ARBA00022882"/>
    </source>
</evidence>
<evidence type="ECO:0000256" key="4">
    <source>
        <dbReference type="ARBA" id="ARBA00022692"/>
    </source>
</evidence>
<evidence type="ECO:0000256" key="5">
    <source>
        <dbReference type="ARBA" id="ARBA00022826"/>
    </source>
</evidence>
<dbReference type="PRINTS" id="PR00169">
    <property type="entry name" value="KCHANNEL"/>
</dbReference>
<dbReference type="PROSITE" id="PS50097">
    <property type="entry name" value="BTB"/>
    <property type="match status" value="1"/>
</dbReference>
<keyword evidence="5" id="KW-0631">Potassium channel</keyword>
<dbReference type="SMART" id="SM00225">
    <property type="entry name" value="BTB"/>
    <property type="match status" value="1"/>
</dbReference>
<keyword evidence="3" id="KW-0633">Potassium transport</keyword>
<comment type="subcellular location">
    <subcellularLocation>
        <location evidence="1">Membrane</location>
        <topology evidence="1">Multi-pass membrane protein</topology>
    </subcellularLocation>
</comment>
<keyword evidence="11" id="KW-0407">Ion channel</keyword>
<evidence type="ECO:0000313" key="14">
    <source>
        <dbReference type="EMBL" id="KAF6039544.1"/>
    </source>
</evidence>
<dbReference type="Gene3D" id="3.30.710.10">
    <property type="entry name" value="Potassium Channel Kv1.1, Chain A"/>
    <property type="match status" value="1"/>
</dbReference>
<dbReference type="Pfam" id="PF02214">
    <property type="entry name" value="BTB_2"/>
    <property type="match status" value="1"/>
</dbReference>
<dbReference type="Pfam" id="PF00520">
    <property type="entry name" value="Ion_trans"/>
    <property type="match status" value="1"/>
</dbReference>
<dbReference type="InterPro" id="IPR005821">
    <property type="entry name" value="Ion_trans_dom"/>
</dbReference>
<feature type="transmembrane region" description="Helical" evidence="12">
    <location>
        <begin position="273"/>
        <end position="294"/>
    </location>
</feature>
<dbReference type="InterPro" id="IPR000210">
    <property type="entry name" value="BTB/POZ_dom"/>
</dbReference>
<evidence type="ECO:0000259" key="13">
    <source>
        <dbReference type="PROSITE" id="PS50097"/>
    </source>
</evidence>